<dbReference type="AlphaFoldDB" id="A0A7J6APQ9"/>
<accession>A0A7J6APQ9</accession>
<dbReference type="EMBL" id="JAAGNN010000009">
    <property type="protein sequence ID" value="KAF4084873.1"/>
    <property type="molecule type" value="Genomic_DNA"/>
</dbReference>
<organism evidence="1 2">
    <name type="scientific">Ameiurus melas</name>
    <name type="common">Black bullhead</name>
    <name type="synonym">Silurus melas</name>
    <dbReference type="NCBI Taxonomy" id="219545"/>
    <lineage>
        <taxon>Eukaryota</taxon>
        <taxon>Metazoa</taxon>
        <taxon>Chordata</taxon>
        <taxon>Craniata</taxon>
        <taxon>Vertebrata</taxon>
        <taxon>Euteleostomi</taxon>
        <taxon>Actinopterygii</taxon>
        <taxon>Neopterygii</taxon>
        <taxon>Teleostei</taxon>
        <taxon>Ostariophysi</taxon>
        <taxon>Siluriformes</taxon>
        <taxon>Ictaluridae</taxon>
        <taxon>Ameiurus</taxon>
    </lineage>
</organism>
<name>A0A7J6APQ9_AMEME</name>
<keyword evidence="2" id="KW-1185">Reference proteome</keyword>
<sequence>PSQATIAHTCTQFGSGNQPTTCLWTGEGNQSTQKEPFKHGENMQALYTGWRQDLNHQPQRFFQMFHDNVCVQMDPMEPIASMEAEWKGEVKRKMVDSDDAVLSQLVQLQVAEGFPRADDCDVCWVKLLTAAADCQPEPAQHRSLFVSPSPLEEWVSTLGFLSKRLLMGRFYSLIP</sequence>
<dbReference type="Proteomes" id="UP000593565">
    <property type="component" value="Unassembled WGS sequence"/>
</dbReference>
<feature type="non-terminal residue" evidence="1">
    <location>
        <position position="1"/>
    </location>
</feature>
<evidence type="ECO:0000313" key="2">
    <source>
        <dbReference type="Proteomes" id="UP000593565"/>
    </source>
</evidence>
<comment type="caution">
    <text evidence="1">The sequence shown here is derived from an EMBL/GenBank/DDBJ whole genome shotgun (WGS) entry which is preliminary data.</text>
</comment>
<evidence type="ECO:0000313" key="1">
    <source>
        <dbReference type="EMBL" id="KAF4084873.1"/>
    </source>
</evidence>
<gene>
    <name evidence="1" type="ORF">AMELA_G00111110</name>
</gene>
<reference evidence="1 2" key="1">
    <citation type="submission" date="2020-02" db="EMBL/GenBank/DDBJ databases">
        <title>A chromosome-scale genome assembly of the black bullhead catfish (Ameiurus melas).</title>
        <authorList>
            <person name="Wen M."/>
            <person name="Zham M."/>
            <person name="Cabau C."/>
            <person name="Klopp C."/>
            <person name="Donnadieu C."/>
            <person name="Roques C."/>
            <person name="Bouchez O."/>
            <person name="Lampietro C."/>
            <person name="Jouanno E."/>
            <person name="Herpin A."/>
            <person name="Louis A."/>
            <person name="Berthelot C."/>
            <person name="Parey E."/>
            <person name="Roest-Crollius H."/>
            <person name="Braasch I."/>
            <person name="Postlethwait J."/>
            <person name="Robinson-Rechavi M."/>
            <person name="Echchiki A."/>
            <person name="Begum T."/>
            <person name="Montfort J."/>
            <person name="Schartl M."/>
            <person name="Bobe J."/>
            <person name="Guiguen Y."/>
        </authorList>
    </citation>
    <scope>NUCLEOTIDE SEQUENCE [LARGE SCALE GENOMIC DNA]</scope>
    <source>
        <strain evidence="1">M_S1</strain>
        <tissue evidence="1">Blood</tissue>
    </source>
</reference>
<proteinExistence type="predicted"/>
<protein>
    <submittedName>
        <fullName evidence="1">Uncharacterized protein</fullName>
    </submittedName>
</protein>